<sequence>MPVLLVPVPLPPPCPVSEISPSTLVMEILFNNTPWLSLVPVPAVPFMVIVAASGPVPVDETSPLLSMKTPILEISVPDPPWPVNEMLPSALVTDELLRLIP</sequence>
<dbReference type="AlphaFoldDB" id="A0A517VXD0"/>
<protein>
    <submittedName>
        <fullName evidence="1">Uncharacterized protein</fullName>
    </submittedName>
</protein>
<evidence type="ECO:0000313" key="1">
    <source>
        <dbReference type="EMBL" id="QDT97663.1"/>
    </source>
</evidence>
<dbReference type="KEGG" id="gaw:V144x_31430"/>
<dbReference type="EMBL" id="CP037920">
    <property type="protein sequence ID" value="QDT97663.1"/>
    <property type="molecule type" value="Genomic_DNA"/>
</dbReference>
<evidence type="ECO:0000313" key="2">
    <source>
        <dbReference type="Proteomes" id="UP000318704"/>
    </source>
</evidence>
<accession>A0A517VXD0</accession>
<organism evidence="1 2">
    <name type="scientific">Gimesia aquarii</name>
    <dbReference type="NCBI Taxonomy" id="2527964"/>
    <lineage>
        <taxon>Bacteria</taxon>
        <taxon>Pseudomonadati</taxon>
        <taxon>Planctomycetota</taxon>
        <taxon>Planctomycetia</taxon>
        <taxon>Planctomycetales</taxon>
        <taxon>Planctomycetaceae</taxon>
        <taxon>Gimesia</taxon>
    </lineage>
</organism>
<gene>
    <name evidence="1" type="ORF">V144x_31430</name>
</gene>
<proteinExistence type="predicted"/>
<reference evidence="1 2" key="1">
    <citation type="submission" date="2019-03" db="EMBL/GenBank/DDBJ databases">
        <title>Deep-cultivation of Planctomycetes and their phenomic and genomic characterization uncovers novel biology.</title>
        <authorList>
            <person name="Wiegand S."/>
            <person name="Jogler M."/>
            <person name="Boedeker C."/>
            <person name="Pinto D."/>
            <person name="Vollmers J."/>
            <person name="Rivas-Marin E."/>
            <person name="Kohn T."/>
            <person name="Peeters S.H."/>
            <person name="Heuer A."/>
            <person name="Rast P."/>
            <person name="Oberbeckmann S."/>
            <person name="Bunk B."/>
            <person name="Jeske O."/>
            <person name="Meyerdierks A."/>
            <person name="Storesund J.E."/>
            <person name="Kallscheuer N."/>
            <person name="Luecker S."/>
            <person name="Lage O.M."/>
            <person name="Pohl T."/>
            <person name="Merkel B.J."/>
            <person name="Hornburger P."/>
            <person name="Mueller R.-W."/>
            <person name="Bruemmer F."/>
            <person name="Labrenz M."/>
            <person name="Spormann A.M."/>
            <person name="Op den Camp H."/>
            <person name="Overmann J."/>
            <person name="Amann R."/>
            <person name="Jetten M.S.M."/>
            <person name="Mascher T."/>
            <person name="Medema M.H."/>
            <person name="Devos D.P."/>
            <person name="Kaster A.-K."/>
            <person name="Ovreas L."/>
            <person name="Rohde M."/>
            <person name="Galperin M.Y."/>
            <person name="Jogler C."/>
        </authorList>
    </citation>
    <scope>NUCLEOTIDE SEQUENCE [LARGE SCALE GENOMIC DNA]</scope>
    <source>
        <strain evidence="1 2">V144</strain>
    </source>
</reference>
<name>A0A517VXD0_9PLAN</name>
<dbReference type="Proteomes" id="UP000318704">
    <property type="component" value="Chromosome"/>
</dbReference>